<accession>A0A840I3X3</accession>
<keyword evidence="1" id="KW-0812">Transmembrane</keyword>
<proteinExistence type="predicted"/>
<dbReference type="RefSeq" id="WP_183817065.1">
    <property type="nucleotide sequence ID" value="NZ_JACHOB010000002.1"/>
</dbReference>
<name>A0A840I3X3_9PROT</name>
<protein>
    <submittedName>
        <fullName evidence="3">Peptidoglycan/LPS O-acetylase OafA/YrhL</fullName>
    </submittedName>
</protein>
<reference evidence="3 4" key="1">
    <citation type="submission" date="2020-08" db="EMBL/GenBank/DDBJ databases">
        <title>Genomic Encyclopedia of Type Strains, Phase IV (KMG-IV): sequencing the most valuable type-strain genomes for metagenomic binning, comparative biology and taxonomic classification.</title>
        <authorList>
            <person name="Goeker M."/>
        </authorList>
    </citation>
    <scope>NUCLEOTIDE SEQUENCE [LARGE SCALE GENOMIC DNA]</scope>
    <source>
        <strain evidence="3 4">DSM 102850</strain>
    </source>
</reference>
<evidence type="ECO:0000259" key="2">
    <source>
        <dbReference type="Pfam" id="PF01757"/>
    </source>
</evidence>
<dbReference type="PANTHER" id="PTHR23028:SF131">
    <property type="entry name" value="BLR2367 PROTEIN"/>
    <property type="match status" value="1"/>
</dbReference>
<feature type="transmembrane region" description="Helical" evidence="1">
    <location>
        <begin position="93"/>
        <end position="114"/>
    </location>
</feature>
<feature type="transmembrane region" description="Helical" evidence="1">
    <location>
        <begin position="12"/>
        <end position="30"/>
    </location>
</feature>
<keyword evidence="1" id="KW-0472">Membrane</keyword>
<keyword evidence="1" id="KW-1133">Transmembrane helix</keyword>
<evidence type="ECO:0000313" key="4">
    <source>
        <dbReference type="Proteomes" id="UP000563524"/>
    </source>
</evidence>
<evidence type="ECO:0000313" key="3">
    <source>
        <dbReference type="EMBL" id="MBB4658894.1"/>
    </source>
</evidence>
<feature type="transmembrane region" description="Helical" evidence="1">
    <location>
        <begin position="301"/>
        <end position="323"/>
    </location>
</feature>
<sequence>MATKPHLQQIDALRGIAALLVAFVFHQGEILGAGRTGPLDGLPVFTWLHAYGWTLVDLFFVVSGFVFSHVYLEGGELRGKTTGRTFFVSRFARLYPLHFVTLLAAVVLIPYSTVSVRVQETYDLRHFVLNLLMLQEVGISEDVSFNAPAWSISVEALCYAVFFFAARRGGRSLVTVAFAAVVFGLFLTVGGHAGVDHVSRGFVGFFAGHFAWRLRSVPCMSWTLVAIIAAGILVHPPKVSYGAWLGLTAWPALVLLALRSHVLIRPILRWLGNISYSIYLIHMPVYYAVSAFVFGGKLVPQPLWTPVIVCVSVATLILAHLSYRHLEAPARRAIKGRFGSKTGASARFVVANRD</sequence>
<dbReference type="Proteomes" id="UP000563524">
    <property type="component" value="Unassembled WGS sequence"/>
</dbReference>
<dbReference type="InterPro" id="IPR002656">
    <property type="entry name" value="Acyl_transf_3_dom"/>
</dbReference>
<dbReference type="GO" id="GO:0016747">
    <property type="term" value="F:acyltransferase activity, transferring groups other than amino-acyl groups"/>
    <property type="evidence" value="ECO:0007669"/>
    <property type="project" value="InterPro"/>
</dbReference>
<dbReference type="GO" id="GO:0016020">
    <property type="term" value="C:membrane"/>
    <property type="evidence" value="ECO:0007669"/>
    <property type="project" value="TreeGrafter"/>
</dbReference>
<feature type="transmembrane region" description="Helical" evidence="1">
    <location>
        <begin position="147"/>
        <end position="166"/>
    </location>
</feature>
<dbReference type="InterPro" id="IPR050879">
    <property type="entry name" value="Acyltransferase_3"/>
</dbReference>
<dbReference type="GO" id="GO:0000271">
    <property type="term" value="P:polysaccharide biosynthetic process"/>
    <property type="evidence" value="ECO:0007669"/>
    <property type="project" value="TreeGrafter"/>
</dbReference>
<feature type="domain" description="Acyltransferase 3" evidence="2">
    <location>
        <begin position="9"/>
        <end position="319"/>
    </location>
</feature>
<comment type="caution">
    <text evidence="3">The sequence shown here is derived from an EMBL/GenBank/DDBJ whole genome shotgun (WGS) entry which is preliminary data.</text>
</comment>
<dbReference type="PANTHER" id="PTHR23028">
    <property type="entry name" value="ACETYLTRANSFERASE"/>
    <property type="match status" value="1"/>
</dbReference>
<gene>
    <name evidence="3" type="ORF">GGQ59_001408</name>
</gene>
<dbReference type="Pfam" id="PF01757">
    <property type="entry name" value="Acyl_transf_3"/>
    <property type="match status" value="1"/>
</dbReference>
<dbReference type="AlphaFoldDB" id="A0A840I3X3"/>
<evidence type="ECO:0000256" key="1">
    <source>
        <dbReference type="SAM" id="Phobius"/>
    </source>
</evidence>
<feature type="transmembrane region" description="Helical" evidence="1">
    <location>
        <begin position="50"/>
        <end position="72"/>
    </location>
</feature>
<dbReference type="EMBL" id="JACHOB010000002">
    <property type="protein sequence ID" value="MBB4658894.1"/>
    <property type="molecule type" value="Genomic_DNA"/>
</dbReference>
<keyword evidence="4" id="KW-1185">Reference proteome</keyword>
<organism evidence="3 4">
    <name type="scientific">Parvularcula dongshanensis</name>
    <dbReference type="NCBI Taxonomy" id="1173995"/>
    <lineage>
        <taxon>Bacteria</taxon>
        <taxon>Pseudomonadati</taxon>
        <taxon>Pseudomonadota</taxon>
        <taxon>Alphaproteobacteria</taxon>
        <taxon>Parvularculales</taxon>
        <taxon>Parvularculaceae</taxon>
        <taxon>Parvularcula</taxon>
    </lineage>
</organism>
<feature type="transmembrane region" description="Helical" evidence="1">
    <location>
        <begin position="241"/>
        <end position="258"/>
    </location>
</feature>
<feature type="transmembrane region" description="Helical" evidence="1">
    <location>
        <begin position="173"/>
        <end position="191"/>
    </location>
</feature>
<feature type="transmembrane region" description="Helical" evidence="1">
    <location>
        <begin position="270"/>
        <end position="289"/>
    </location>
</feature>